<dbReference type="Proteomes" id="UP000275368">
    <property type="component" value="Chromosome"/>
</dbReference>
<gene>
    <name evidence="1" type="ORF">Back11_57590</name>
</gene>
<proteinExistence type="predicted"/>
<protein>
    <submittedName>
        <fullName evidence="1">Uncharacterized protein</fullName>
    </submittedName>
</protein>
<dbReference type="SUPFAM" id="SSF52540">
    <property type="entry name" value="P-loop containing nucleoside triphosphate hydrolases"/>
    <property type="match status" value="1"/>
</dbReference>
<dbReference type="RefSeq" id="WP_125664599.1">
    <property type="nucleotide sequence ID" value="NZ_AP019308.1"/>
</dbReference>
<evidence type="ECO:0000313" key="2">
    <source>
        <dbReference type="Proteomes" id="UP000275368"/>
    </source>
</evidence>
<sequence>MVRSRLILMEGLPSTGKSTNSGILLSQLERNGHRAKWVHEVARPHPTLFFYEACMEEHEYKDFITRYPHSVSILEPISMRRNNSIGIDLLEVEWNHSNQLGEDAYQQLKKYDVWNFTVDRYMKVALEKWEHFVNKQNYSDEIVILDSSLFQYQIYSLILADVPFTQLMAFIEAIYRIISPLHPSLIYLYREKTDDTINYLVRERGVTFLERIWNRDKERPYYKGRPAGAEGYKMFLRDYGEYAKLLFDSAPLPKLSVEITQGKWGEYVDLLLNFMDLSYIDPPKVVFPSGTYFNVELNQHIEIVGKYIVTPDGGRKHLEPKSDTEYYLHDLPVVIRLDENGIIIEGEQICDKWTTKGTVFQKVADGGQLLQHLKK</sequence>
<dbReference type="OrthoDB" id="8211253at2"/>
<dbReference type="EMBL" id="AP019308">
    <property type="protein sequence ID" value="BBH24414.1"/>
    <property type="molecule type" value="Genomic_DNA"/>
</dbReference>
<dbReference type="KEGG" id="pbk:Back11_57590"/>
<organism evidence="1 2">
    <name type="scientific">Paenibacillus baekrokdamisoli</name>
    <dbReference type="NCBI Taxonomy" id="1712516"/>
    <lineage>
        <taxon>Bacteria</taxon>
        <taxon>Bacillati</taxon>
        <taxon>Bacillota</taxon>
        <taxon>Bacilli</taxon>
        <taxon>Bacillales</taxon>
        <taxon>Paenibacillaceae</taxon>
        <taxon>Paenibacillus</taxon>
    </lineage>
</organism>
<dbReference type="AlphaFoldDB" id="A0A3G9JNH5"/>
<accession>A0A3G9JNH5</accession>
<reference evidence="1 2" key="1">
    <citation type="submission" date="2018-11" db="EMBL/GenBank/DDBJ databases">
        <title>Complete genome sequence of Paenibacillus baekrokdamisoli strain KCTC 33723.</title>
        <authorList>
            <person name="Kang S.W."/>
            <person name="Lee K.C."/>
            <person name="Kim K.K."/>
            <person name="Kim J.S."/>
            <person name="Kim D.S."/>
            <person name="Ko S.H."/>
            <person name="Yang S.H."/>
            <person name="Lee J.S."/>
        </authorList>
    </citation>
    <scope>NUCLEOTIDE SEQUENCE [LARGE SCALE GENOMIC DNA]</scope>
    <source>
        <strain evidence="1 2">KCTC 33723</strain>
    </source>
</reference>
<keyword evidence="2" id="KW-1185">Reference proteome</keyword>
<dbReference type="InterPro" id="IPR027417">
    <property type="entry name" value="P-loop_NTPase"/>
</dbReference>
<evidence type="ECO:0000313" key="1">
    <source>
        <dbReference type="EMBL" id="BBH24414.1"/>
    </source>
</evidence>
<name>A0A3G9JNH5_9BACL</name>